<protein>
    <recommendedName>
        <fullName evidence="4">Small secreted protein</fullName>
    </recommendedName>
</protein>
<keyword evidence="3" id="KW-1185">Reference proteome</keyword>
<proteinExistence type="predicted"/>
<evidence type="ECO:0000256" key="1">
    <source>
        <dbReference type="SAM" id="SignalP"/>
    </source>
</evidence>
<gene>
    <name evidence="2" type="ORF">PFICI_01071</name>
</gene>
<name>W3XMI7_PESFW</name>
<dbReference type="OrthoDB" id="5352317at2759"/>
<dbReference type="AlphaFoldDB" id="W3XMI7"/>
<dbReference type="GeneID" id="19266084"/>
<dbReference type="InParanoid" id="W3XMI7"/>
<dbReference type="Proteomes" id="UP000030651">
    <property type="component" value="Unassembled WGS sequence"/>
</dbReference>
<dbReference type="KEGG" id="pfy:PFICI_01071"/>
<dbReference type="EMBL" id="KI912109">
    <property type="protein sequence ID" value="ETS87243.1"/>
    <property type="molecule type" value="Genomic_DNA"/>
</dbReference>
<evidence type="ECO:0000313" key="3">
    <source>
        <dbReference type="Proteomes" id="UP000030651"/>
    </source>
</evidence>
<feature type="signal peptide" evidence="1">
    <location>
        <begin position="1"/>
        <end position="17"/>
    </location>
</feature>
<keyword evidence="1" id="KW-0732">Signal</keyword>
<accession>W3XMI7</accession>
<dbReference type="HOGENOM" id="CLU_117282_0_0_1"/>
<feature type="chain" id="PRO_5004835986" description="Small secreted protein" evidence="1">
    <location>
        <begin position="18"/>
        <end position="145"/>
    </location>
</feature>
<evidence type="ECO:0000313" key="2">
    <source>
        <dbReference type="EMBL" id="ETS87243.1"/>
    </source>
</evidence>
<sequence length="145" mass="15317">MYFTAAISTLFATMALAAPAPAPAETKSMMADASWTIEGMKRTCTSDLKSCTWDFTINTHSGTPQACSGSVTGSPATQTDITTAIKCGNFQWTAGWSNQFGPGFTTLAVVDNVNRLIAFPAYTDVQLANATVVTPDQSYTPQALS</sequence>
<reference evidence="3" key="1">
    <citation type="journal article" date="2015" name="BMC Genomics">
        <title>Genomic and transcriptomic analysis of the endophytic fungus Pestalotiopsis fici reveals its lifestyle and high potential for synthesis of natural products.</title>
        <authorList>
            <person name="Wang X."/>
            <person name="Zhang X."/>
            <person name="Liu L."/>
            <person name="Xiang M."/>
            <person name="Wang W."/>
            <person name="Sun X."/>
            <person name="Che Y."/>
            <person name="Guo L."/>
            <person name="Liu G."/>
            <person name="Guo L."/>
            <person name="Wang C."/>
            <person name="Yin W.B."/>
            <person name="Stadler M."/>
            <person name="Zhang X."/>
            <person name="Liu X."/>
        </authorList>
    </citation>
    <scope>NUCLEOTIDE SEQUENCE [LARGE SCALE GENOMIC DNA]</scope>
    <source>
        <strain evidence="3">W106-1 / CGMCC3.15140</strain>
    </source>
</reference>
<evidence type="ECO:0008006" key="4">
    <source>
        <dbReference type="Google" id="ProtNLM"/>
    </source>
</evidence>
<dbReference type="RefSeq" id="XP_007827843.1">
    <property type="nucleotide sequence ID" value="XM_007829652.1"/>
</dbReference>
<dbReference type="eggNOG" id="ENOG502SPD0">
    <property type="taxonomic scope" value="Eukaryota"/>
</dbReference>
<dbReference type="OMA" id="CTFIVEA"/>
<organism evidence="2 3">
    <name type="scientific">Pestalotiopsis fici (strain W106-1 / CGMCC3.15140)</name>
    <dbReference type="NCBI Taxonomy" id="1229662"/>
    <lineage>
        <taxon>Eukaryota</taxon>
        <taxon>Fungi</taxon>
        <taxon>Dikarya</taxon>
        <taxon>Ascomycota</taxon>
        <taxon>Pezizomycotina</taxon>
        <taxon>Sordariomycetes</taxon>
        <taxon>Xylariomycetidae</taxon>
        <taxon>Amphisphaeriales</taxon>
        <taxon>Sporocadaceae</taxon>
        <taxon>Pestalotiopsis</taxon>
    </lineage>
</organism>